<dbReference type="Pfam" id="PF00535">
    <property type="entry name" value="Glycos_transf_2"/>
    <property type="match status" value="1"/>
</dbReference>
<dbReference type="GO" id="GO:0016757">
    <property type="term" value="F:glycosyltransferase activity"/>
    <property type="evidence" value="ECO:0007669"/>
    <property type="project" value="UniProtKB-KW"/>
</dbReference>
<proteinExistence type="inferred from homology"/>
<protein>
    <recommendedName>
        <fullName evidence="5">Glycosyltransferase 2-like domain-containing protein</fullName>
    </recommendedName>
</protein>
<accession>A0A098EED8</accession>
<feature type="domain" description="Glycosyltransferase 2-like" evidence="5">
    <location>
        <begin position="14"/>
        <end position="113"/>
    </location>
</feature>
<gene>
    <name evidence="6" type="ORF">MSIBF_A630004</name>
</gene>
<dbReference type="PANTHER" id="PTHR43179:SF12">
    <property type="entry name" value="GALACTOFURANOSYLTRANSFERASE GLFT2"/>
    <property type="match status" value="1"/>
</dbReference>
<organism evidence="6">
    <name type="scientific">groundwater metagenome</name>
    <dbReference type="NCBI Taxonomy" id="717931"/>
    <lineage>
        <taxon>unclassified sequences</taxon>
        <taxon>metagenomes</taxon>
        <taxon>ecological metagenomes</taxon>
    </lineage>
</organism>
<dbReference type="InterPro" id="IPR001173">
    <property type="entry name" value="Glyco_trans_2-like"/>
</dbReference>
<comment type="similarity">
    <text evidence="1">Belongs to the glycosyltransferase 2 family.</text>
</comment>
<evidence type="ECO:0000256" key="4">
    <source>
        <dbReference type="SAM" id="Phobius"/>
    </source>
</evidence>
<keyword evidence="4" id="KW-0472">Membrane</keyword>
<keyword evidence="4" id="KW-1133">Transmembrane helix</keyword>
<evidence type="ECO:0000256" key="3">
    <source>
        <dbReference type="ARBA" id="ARBA00022679"/>
    </source>
</evidence>
<keyword evidence="4" id="KW-0812">Transmembrane</keyword>
<evidence type="ECO:0000259" key="5">
    <source>
        <dbReference type="Pfam" id="PF00535"/>
    </source>
</evidence>
<dbReference type="SUPFAM" id="SSF53448">
    <property type="entry name" value="Nucleotide-diphospho-sugar transferases"/>
    <property type="match status" value="1"/>
</dbReference>
<sequence>MNEKNTNMELPTISIIVLNYNGKEYLKDCFESLEKLNYPKDRYEVIMPDNASMDDSVEYVRKNFPQVKILEFKENYGFCKGNNLGAQNANGKYLVFLNNDTIVDKEWLKNLTLGVLSKKDIISAGCKMLKPYKIDGKDVIDYAGGKFTYELNLYEGIYETDEEKYSIQKYTGYGCGAGVIVKKKFFLDIGGFDEYYFGGAEEVELGLRAWQYGYKVLYVPSAIIIHKRFGTFKNMNYFGTSIWVKTVFYFILKNYKLKNIFIYLLEYIFFFLFPKIIFYILKKDPKESMAVIRGFFWFLKDIKYKKIVRRILQQRKVINKNKQISDNDLFKLGLMSTFNERLKYRLKNAKMRMKDIY</sequence>
<evidence type="ECO:0000313" key="6">
    <source>
        <dbReference type="EMBL" id="CEG13881.1"/>
    </source>
</evidence>
<evidence type="ECO:0000256" key="1">
    <source>
        <dbReference type="ARBA" id="ARBA00006739"/>
    </source>
</evidence>
<dbReference type="InterPro" id="IPR029044">
    <property type="entry name" value="Nucleotide-diphossugar_trans"/>
</dbReference>
<dbReference type="PANTHER" id="PTHR43179">
    <property type="entry name" value="RHAMNOSYLTRANSFERASE WBBL"/>
    <property type="match status" value="1"/>
</dbReference>
<dbReference type="AlphaFoldDB" id="A0A098EED8"/>
<reference evidence="6" key="1">
    <citation type="submission" date="2014-09" db="EMBL/GenBank/DDBJ databases">
        <authorList>
            <person name="Probst J Alexander"/>
        </authorList>
    </citation>
    <scope>NUCLEOTIDE SEQUENCE</scope>
</reference>
<keyword evidence="2" id="KW-0328">Glycosyltransferase</keyword>
<evidence type="ECO:0000256" key="2">
    <source>
        <dbReference type="ARBA" id="ARBA00022676"/>
    </source>
</evidence>
<dbReference type="CDD" id="cd04186">
    <property type="entry name" value="GT_2_like_c"/>
    <property type="match status" value="1"/>
</dbReference>
<keyword evidence="3" id="KW-0808">Transferase</keyword>
<feature type="transmembrane region" description="Helical" evidence="4">
    <location>
        <begin position="237"/>
        <end position="255"/>
    </location>
</feature>
<dbReference type="EMBL" id="CCXY01000428">
    <property type="protein sequence ID" value="CEG13881.1"/>
    <property type="molecule type" value="Genomic_DNA"/>
</dbReference>
<name>A0A098EED8_9ZZZZ</name>
<feature type="transmembrane region" description="Helical" evidence="4">
    <location>
        <begin position="261"/>
        <end position="281"/>
    </location>
</feature>
<dbReference type="Gene3D" id="3.90.550.10">
    <property type="entry name" value="Spore Coat Polysaccharide Biosynthesis Protein SpsA, Chain A"/>
    <property type="match status" value="1"/>
</dbReference>